<keyword evidence="4" id="KW-1185">Reference proteome</keyword>
<dbReference type="EMBL" id="BJYE01000044">
    <property type="protein sequence ID" value="GEN57850.1"/>
    <property type="molecule type" value="Genomic_DNA"/>
</dbReference>
<dbReference type="Pfam" id="PF03819">
    <property type="entry name" value="MazG"/>
    <property type="match status" value="1"/>
</dbReference>
<dbReference type="RefSeq" id="WP_170243739.1">
    <property type="nucleotide sequence ID" value="NZ_BJYE01000044.1"/>
</dbReference>
<dbReference type="Gene3D" id="3.40.1010.10">
    <property type="entry name" value="Cobalt-precorrin-4 Transmethylase, Domain 1"/>
    <property type="match status" value="1"/>
</dbReference>
<organism evidence="3 4">
    <name type="scientific">Halolactibacillus alkaliphilus</name>
    <dbReference type="NCBI Taxonomy" id="442899"/>
    <lineage>
        <taxon>Bacteria</taxon>
        <taxon>Bacillati</taxon>
        <taxon>Bacillota</taxon>
        <taxon>Bacilli</taxon>
        <taxon>Bacillales</taxon>
        <taxon>Bacillaceae</taxon>
        <taxon>Halolactibacillus</taxon>
    </lineage>
</organism>
<evidence type="ECO:0000259" key="1">
    <source>
        <dbReference type="Pfam" id="PF00590"/>
    </source>
</evidence>
<dbReference type="CDD" id="cd11528">
    <property type="entry name" value="NTP-PPase_MazG_Nterm"/>
    <property type="match status" value="1"/>
</dbReference>
<feature type="domain" description="NTP pyrophosphohydrolase MazG-like" evidence="2">
    <location>
        <begin position="251"/>
        <end position="324"/>
    </location>
</feature>
<dbReference type="Proteomes" id="UP000321400">
    <property type="component" value="Unassembled WGS sequence"/>
</dbReference>
<dbReference type="InterPro" id="IPR011551">
    <property type="entry name" value="NTP_PyrPHydrolase_MazG"/>
</dbReference>
<gene>
    <name evidence="3" type="ORF">HAL01_23140</name>
</gene>
<dbReference type="SUPFAM" id="SSF53790">
    <property type="entry name" value="Tetrapyrrole methylase"/>
    <property type="match status" value="1"/>
</dbReference>
<dbReference type="FunFam" id="1.10.287.1080:FF:000001">
    <property type="entry name" value="Nucleoside triphosphate pyrophosphohydrolase"/>
    <property type="match status" value="1"/>
</dbReference>
<dbReference type="InterPro" id="IPR035013">
    <property type="entry name" value="YabN_N"/>
</dbReference>
<dbReference type="GO" id="GO:0046081">
    <property type="term" value="P:dUTP catabolic process"/>
    <property type="evidence" value="ECO:0007669"/>
    <property type="project" value="TreeGrafter"/>
</dbReference>
<dbReference type="GO" id="GO:0046061">
    <property type="term" value="P:dATP catabolic process"/>
    <property type="evidence" value="ECO:0007669"/>
    <property type="project" value="TreeGrafter"/>
</dbReference>
<evidence type="ECO:0000313" key="4">
    <source>
        <dbReference type="Proteomes" id="UP000321400"/>
    </source>
</evidence>
<dbReference type="PANTHER" id="PTHR30522:SF0">
    <property type="entry name" value="NUCLEOSIDE TRIPHOSPHATE PYROPHOSPHOHYDROLASE"/>
    <property type="match status" value="1"/>
</dbReference>
<dbReference type="InterPro" id="IPR035996">
    <property type="entry name" value="4pyrrol_Methylase_sf"/>
</dbReference>
<dbReference type="InterPro" id="IPR000878">
    <property type="entry name" value="4pyrrol_Mease"/>
</dbReference>
<comment type="caution">
    <text evidence="3">The sequence shown here is derived from an EMBL/GenBank/DDBJ whole genome shotgun (WGS) entry which is preliminary data.</text>
</comment>
<dbReference type="STRING" id="442899.SAMN05720591_1414"/>
<dbReference type="GO" id="GO:0047429">
    <property type="term" value="F:nucleoside triphosphate diphosphatase activity"/>
    <property type="evidence" value="ECO:0007669"/>
    <property type="project" value="TreeGrafter"/>
</dbReference>
<name>A0A511X4H3_9BACI</name>
<evidence type="ECO:0000313" key="3">
    <source>
        <dbReference type="EMBL" id="GEN57850.1"/>
    </source>
</evidence>
<feature type="domain" description="Tetrapyrrole methylase" evidence="1">
    <location>
        <begin position="3"/>
        <end position="203"/>
    </location>
</feature>
<dbReference type="GO" id="GO:0046052">
    <property type="term" value="P:UTP catabolic process"/>
    <property type="evidence" value="ECO:0007669"/>
    <property type="project" value="TreeGrafter"/>
</dbReference>
<dbReference type="GO" id="GO:0008168">
    <property type="term" value="F:methyltransferase activity"/>
    <property type="evidence" value="ECO:0007669"/>
    <property type="project" value="InterPro"/>
</dbReference>
<dbReference type="InterPro" id="IPR014777">
    <property type="entry name" value="4pyrrole_Mease_sub1"/>
</dbReference>
<dbReference type="Gene3D" id="1.10.287.1080">
    <property type="entry name" value="MazG-like"/>
    <property type="match status" value="1"/>
</dbReference>
<protein>
    <submittedName>
        <fullName evidence="3">MazG family protein</fullName>
    </submittedName>
</protein>
<dbReference type="NCBIfam" id="TIGR00444">
    <property type="entry name" value="mazG"/>
    <property type="match status" value="1"/>
</dbReference>
<reference evidence="3 4" key="1">
    <citation type="submission" date="2019-07" db="EMBL/GenBank/DDBJ databases">
        <title>Whole genome shotgun sequence of Halolactibacillus alkaliphilus NBRC 103919.</title>
        <authorList>
            <person name="Hosoyama A."/>
            <person name="Uohara A."/>
            <person name="Ohji S."/>
            <person name="Ichikawa N."/>
        </authorList>
    </citation>
    <scope>NUCLEOTIDE SEQUENCE [LARGE SCALE GENOMIC DNA]</scope>
    <source>
        <strain evidence="3 4">NBRC 103919</strain>
    </source>
</reference>
<dbReference type="AlphaFoldDB" id="A0A511X4H3"/>
<dbReference type="GO" id="GO:0006203">
    <property type="term" value="P:dGTP catabolic process"/>
    <property type="evidence" value="ECO:0007669"/>
    <property type="project" value="TreeGrafter"/>
</dbReference>
<sequence length="440" mass="49925">MGKIHICGLGGGDLNQLSVGLYRTITTYPGTIYLRTHDHPVVQALAAEGVSFQTFDDVYTSHDNFQAVYEEIVETLCQLSQQQTILYAVPGHPMLAEKTVQLLMEKEDVDVEIIGGQSYLDDLFTAVKLDPIDGFSFVDATDFKRRDLNYRHHLVFCQVYDQMIASDLKLTLMEDLPDDYPVTIVEAAGSVSERLETVPLFNLDRSVTLSNLTSVYVKKPDEGLLTHQFSYVREVIYRLRAPGGCPWDQKQTHESLRHHVIEEAYELIDAINEENDEDIVEELGDILLQVLLHSQIGEDCGYFSVDDVIRTLTEKMIRRHPHVFGDVEVNGEADVLENWQKIKAKEKGIKRSAFDRIPTSATPLVKAEAVAEILLDKGVKIPAVHDAIEEWNICESASREDKLGQLIFAIIAQARYHKVKPDLAIRSYMKQLMEQYEKRT</sequence>
<proteinExistence type="predicted"/>
<dbReference type="InterPro" id="IPR024180">
    <property type="entry name" value="Tetrapyrrole_Mease/MazG_pred"/>
</dbReference>
<dbReference type="GO" id="GO:0006950">
    <property type="term" value="P:response to stress"/>
    <property type="evidence" value="ECO:0007669"/>
    <property type="project" value="UniProtKB-ARBA"/>
</dbReference>
<dbReference type="GO" id="GO:0046047">
    <property type="term" value="P:TTP catabolic process"/>
    <property type="evidence" value="ECO:0007669"/>
    <property type="project" value="TreeGrafter"/>
</dbReference>
<accession>A0A511X4H3</accession>
<dbReference type="InterPro" id="IPR004518">
    <property type="entry name" value="MazG-like_dom"/>
</dbReference>
<dbReference type="GO" id="GO:0046076">
    <property type="term" value="P:dTTP catabolic process"/>
    <property type="evidence" value="ECO:0007669"/>
    <property type="project" value="TreeGrafter"/>
</dbReference>
<dbReference type="InterPro" id="IPR048015">
    <property type="entry name" value="NTP-PPase_MazG-like_N"/>
</dbReference>
<dbReference type="PANTHER" id="PTHR30522">
    <property type="entry name" value="NUCLEOSIDE TRIPHOSPHATE PYROPHOSPHOHYDROLASE"/>
    <property type="match status" value="1"/>
</dbReference>
<dbReference type="CDD" id="cd11723">
    <property type="entry name" value="YabN_N_like"/>
    <property type="match status" value="1"/>
</dbReference>
<evidence type="ECO:0000259" key="2">
    <source>
        <dbReference type="Pfam" id="PF03819"/>
    </source>
</evidence>
<dbReference type="PIRSF" id="PIRSF002845">
    <property type="entry name" value="Ttrprl_mtas_MazG"/>
    <property type="match status" value="1"/>
</dbReference>
<dbReference type="SUPFAM" id="SSF101386">
    <property type="entry name" value="all-alpha NTP pyrophosphatases"/>
    <property type="match status" value="1"/>
</dbReference>
<dbReference type="Pfam" id="PF00590">
    <property type="entry name" value="TP_methylase"/>
    <property type="match status" value="1"/>
</dbReference>